<keyword evidence="8 9" id="KW-0472">Membrane</keyword>
<keyword evidence="6 9" id="KW-1133">Transmembrane helix</keyword>
<feature type="compositionally biased region" description="Polar residues" evidence="10">
    <location>
        <begin position="50"/>
        <end position="93"/>
    </location>
</feature>
<evidence type="ECO:0000256" key="8">
    <source>
        <dbReference type="ARBA" id="ARBA00023136"/>
    </source>
</evidence>
<evidence type="ECO:0000256" key="9">
    <source>
        <dbReference type="HAMAP-Rule" id="MF_00236"/>
    </source>
</evidence>
<evidence type="ECO:0000313" key="12">
    <source>
        <dbReference type="Proteomes" id="UP001200537"/>
    </source>
</evidence>
<dbReference type="RefSeq" id="WP_038110330.1">
    <property type="nucleotide sequence ID" value="NZ_JAKNHJ010000007.1"/>
</dbReference>
<evidence type="ECO:0000256" key="1">
    <source>
        <dbReference type="ARBA" id="ARBA00004162"/>
    </source>
</evidence>
<name>A0AAJ1EXU1_9ACTO</name>
<feature type="region of interest" description="Disordered" evidence="10">
    <location>
        <begin position="40"/>
        <end position="93"/>
    </location>
</feature>
<dbReference type="InterPro" id="IPR003369">
    <property type="entry name" value="TatA/B/E"/>
</dbReference>
<dbReference type="PANTHER" id="PTHR42982:SF8">
    <property type="entry name" value="SEC-INDEPENDENT PROTEIN TRANSLOCASE PROTEIN TATA"/>
    <property type="match status" value="1"/>
</dbReference>
<dbReference type="AlphaFoldDB" id="A0AAJ1EXU1"/>
<evidence type="ECO:0000256" key="6">
    <source>
        <dbReference type="ARBA" id="ARBA00022989"/>
    </source>
</evidence>
<keyword evidence="3 9" id="KW-1003">Cell membrane</keyword>
<keyword evidence="4 9" id="KW-0812">Transmembrane</keyword>
<gene>
    <name evidence="9 11" type="primary">tatA</name>
    <name evidence="11" type="ORF">L0M99_04815</name>
</gene>
<sequence length="93" mass="9822">MRPTHILILLLVLILVFGASKLPDIARNIGKSAKVLKSELSDLSEDDNPKQVTSETPAPQILTSSPAPTQNTQASSPEVASGQSETADSPETK</sequence>
<dbReference type="Gene3D" id="1.20.5.3310">
    <property type="match status" value="1"/>
</dbReference>
<reference evidence="11" key="1">
    <citation type="submission" date="2022-01" db="EMBL/GenBank/DDBJ databases">
        <title>Collection of gut derived symbiotic bacterial strains cultured from healthy donors.</title>
        <authorList>
            <person name="Lin H."/>
            <person name="Kohout C."/>
            <person name="Waligurski E."/>
            <person name="Pamer E.G."/>
        </authorList>
    </citation>
    <scope>NUCLEOTIDE SEQUENCE</scope>
    <source>
        <strain evidence="11">DFI.7.46</strain>
    </source>
</reference>
<dbReference type="PANTHER" id="PTHR42982">
    <property type="entry name" value="SEC-INDEPENDENT PROTEIN TRANSLOCASE PROTEIN TATA"/>
    <property type="match status" value="1"/>
</dbReference>
<evidence type="ECO:0000256" key="7">
    <source>
        <dbReference type="ARBA" id="ARBA00023010"/>
    </source>
</evidence>
<keyword evidence="2 9" id="KW-0813">Transport</keyword>
<dbReference type="HAMAP" id="MF_00236">
    <property type="entry name" value="TatA_E"/>
    <property type="match status" value="1"/>
</dbReference>
<dbReference type="EMBL" id="JAKNHJ010000007">
    <property type="protein sequence ID" value="MCG4617815.1"/>
    <property type="molecule type" value="Genomic_DNA"/>
</dbReference>
<dbReference type="Proteomes" id="UP001200537">
    <property type="component" value="Unassembled WGS sequence"/>
</dbReference>
<comment type="function">
    <text evidence="9">Part of the twin-arginine translocation (Tat) system that transports large folded proteins containing a characteristic twin-arginine motif in their signal peptide across membranes. TatA could form the protein-conducting channel of the Tat system.</text>
</comment>
<comment type="caution">
    <text evidence="11">The sequence shown here is derived from an EMBL/GenBank/DDBJ whole genome shotgun (WGS) entry which is preliminary data.</text>
</comment>
<evidence type="ECO:0000256" key="10">
    <source>
        <dbReference type="SAM" id="MobiDB-lite"/>
    </source>
</evidence>
<dbReference type="GO" id="GO:0033281">
    <property type="term" value="C:TAT protein transport complex"/>
    <property type="evidence" value="ECO:0007669"/>
    <property type="project" value="UniProtKB-UniRule"/>
</dbReference>
<evidence type="ECO:0000256" key="4">
    <source>
        <dbReference type="ARBA" id="ARBA00022692"/>
    </source>
</evidence>
<dbReference type="Pfam" id="PF02416">
    <property type="entry name" value="TatA_B_E"/>
    <property type="match status" value="1"/>
</dbReference>
<comment type="subunit">
    <text evidence="9">The Tat system comprises two distinct complexes: a TatABC complex, containing multiple copies of TatA, TatB and TatC subunits, and a separate TatA complex, containing only TatA subunits. Substrates initially bind to the TatABC complex, which probably triggers association of the separate TatA complex to form the active translocon.</text>
</comment>
<comment type="subcellular location">
    <subcellularLocation>
        <location evidence="1 9">Cell membrane</location>
        <topology evidence="1 9">Single-pass membrane protein</topology>
    </subcellularLocation>
</comment>
<comment type="similarity">
    <text evidence="9">Belongs to the TatA/E family.</text>
</comment>
<keyword evidence="5 9" id="KW-0653">Protein transport</keyword>
<keyword evidence="7 9" id="KW-0811">Translocation</keyword>
<evidence type="ECO:0000313" key="11">
    <source>
        <dbReference type="EMBL" id="MCG4617815.1"/>
    </source>
</evidence>
<organism evidence="11 12">
    <name type="scientific">Varibaculum cambriense</name>
    <dbReference type="NCBI Taxonomy" id="184870"/>
    <lineage>
        <taxon>Bacteria</taxon>
        <taxon>Bacillati</taxon>
        <taxon>Actinomycetota</taxon>
        <taxon>Actinomycetes</taxon>
        <taxon>Actinomycetales</taxon>
        <taxon>Actinomycetaceae</taxon>
        <taxon>Varibaculum</taxon>
    </lineage>
</organism>
<evidence type="ECO:0000256" key="3">
    <source>
        <dbReference type="ARBA" id="ARBA00022475"/>
    </source>
</evidence>
<evidence type="ECO:0000256" key="5">
    <source>
        <dbReference type="ARBA" id="ARBA00022927"/>
    </source>
</evidence>
<dbReference type="GO" id="GO:0043953">
    <property type="term" value="P:protein transport by the Tat complex"/>
    <property type="evidence" value="ECO:0007669"/>
    <property type="project" value="UniProtKB-UniRule"/>
</dbReference>
<proteinExistence type="inferred from homology"/>
<dbReference type="InterPro" id="IPR006312">
    <property type="entry name" value="TatA/E"/>
</dbReference>
<protein>
    <recommendedName>
        <fullName evidence="9">Sec-independent protein translocase protein TatA</fullName>
    </recommendedName>
</protein>
<evidence type="ECO:0000256" key="2">
    <source>
        <dbReference type="ARBA" id="ARBA00022448"/>
    </source>
</evidence>
<dbReference type="NCBIfam" id="NF001854">
    <property type="entry name" value="PRK00575.1"/>
    <property type="match status" value="1"/>
</dbReference>
<accession>A0AAJ1EXU1</accession>
<dbReference type="GO" id="GO:0008320">
    <property type="term" value="F:protein transmembrane transporter activity"/>
    <property type="evidence" value="ECO:0007669"/>
    <property type="project" value="UniProtKB-UniRule"/>
</dbReference>